<dbReference type="EMBL" id="JAACNH010000003">
    <property type="protein sequence ID" value="KAG8446778.1"/>
    <property type="molecule type" value="Genomic_DNA"/>
</dbReference>
<evidence type="ECO:0000313" key="1">
    <source>
        <dbReference type="EMBL" id="KAG8446778.1"/>
    </source>
</evidence>
<proteinExistence type="predicted"/>
<comment type="caution">
    <text evidence="1">The sequence shown here is derived from an EMBL/GenBank/DDBJ whole genome shotgun (WGS) entry which is preliminary data.</text>
</comment>
<accession>A0A8T2JSH2</accession>
<organism evidence="1 2">
    <name type="scientific">Hymenochirus boettgeri</name>
    <name type="common">Congo dwarf clawed frog</name>
    <dbReference type="NCBI Taxonomy" id="247094"/>
    <lineage>
        <taxon>Eukaryota</taxon>
        <taxon>Metazoa</taxon>
        <taxon>Chordata</taxon>
        <taxon>Craniata</taxon>
        <taxon>Vertebrata</taxon>
        <taxon>Euteleostomi</taxon>
        <taxon>Amphibia</taxon>
        <taxon>Batrachia</taxon>
        <taxon>Anura</taxon>
        <taxon>Pipoidea</taxon>
        <taxon>Pipidae</taxon>
        <taxon>Pipinae</taxon>
        <taxon>Hymenochirus</taxon>
    </lineage>
</organism>
<dbReference type="Proteomes" id="UP000812440">
    <property type="component" value="Chromosome 8_10"/>
</dbReference>
<keyword evidence="2" id="KW-1185">Reference proteome</keyword>
<evidence type="ECO:0000313" key="2">
    <source>
        <dbReference type="Proteomes" id="UP000812440"/>
    </source>
</evidence>
<gene>
    <name evidence="1" type="ORF">GDO86_014296</name>
</gene>
<sequence length="86" mass="9765">MPSELLIVQTLPLHLPTYSNHYSFPAPTHCTFKPSICTIQSSKDYSVLLYPLCTTHTAPCFRGEEHFLPKLIHFYIQECVIGLPGM</sequence>
<dbReference type="AlphaFoldDB" id="A0A8T2JSH2"/>
<reference evidence="1" key="1">
    <citation type="thesis" date="2020" institute="ProQuest LLC" country="789 East Eisenhower Parkway, Ann Arbor, MI, USA">
        <title>Comparative Genomics and Chromosome Evolution.</title>
        <authorList>
            <person name="Mudd A.B."/>
        </authorList>
    </citation>
    <scope>NUCLEOTIDE SEQUENCE</scope>
    <source>
        <strain evidence="1">Female2</strain>
        <tissue evidence="1">Blood</tissue>
    </source>
</reference>
<name>A0A8T2JSH2_9PIPI</name>
<protein>
    <submittedName>
        <fullName evidence="1">Uncharacterized protein</fullName>
    </submittedName>
</protein>